<dbReference type="GO" id="GO:0006633">
    <property type="term" value="P:fatty acid biosynthetic process"/>
    <property type="evidence" value="ECO:0007669"/>
    <property type="project" value="InterPro"/>
</dbReference>
<dbReference type="PANTHER" id="PTHR43775">
    <property type="entry name" value="FATTY ACID SYNTHASE"/>
    <property type="match status" value="1"/>
</dbReference>
<proteinExistence type="predicted"/>
<keyword evidence="6" id="KW-0175">Coiled coil</keyword>
<dbReference type="SMART" id="SM00822">
    <property type="entry name" value="PKS_KR"/>
    <property type="match status" value="1"/>
</dbReference>
<dbReference type="InterPro" id="IPR009081">
    <property type="entry name" value="PP-bd_ACP"/>
</dbReference>
<dbReference type="Gene3D" id="3.40.47.10">
    <property type="match status" value="1"/>
</dbReference>
<name>A0A4R6SHW5_LABRH</name>
<evidence type="ECO:0000256" key="1">
    <source>
        <dbReference type="ARBA" id="ARBA00022450"/>
    </source>
</evidence>
<evidence type="ECO:0000256" key="4">
    <source>
        <dbReference type="ARBA" id="ARBA00023315"/>
    </source>
</evidence>
<dbReference type="SMART" id="SM00823">
    <property type="entry name" value="PKS_PP"/>
    <property type="match status" value="1"/>
</dbReference>
<evidence type="ECO:0000259" key="9">
    <source>
        <dbReference type="PROSITE" id="PS52019"/>
    </source>
</evidence>
<keyword evidence="3 10" id="KW-0808">Transferase</keyword>
<feature type="region of interest" description="N-terminal hotdog fold" evidence="5">
    <location>
        <begin position="924"/>
        <end position="1044"/>
    </location>
</feature>
<dbReference type="PROSITE" id="PS00012">
    <property type="entry name" value="PHOSPHOPANTETHEINE"/>
    <property type="match status" value="1"/>
</dbReference>
<dbReference type="InterPro" id="IPR016035">
    <property type="entry name" value="Acyl_Trfase/lysoPLipase"/>
</dbReference>
<comment type="caution">
    <text evidence="10">The sequence shown here is derived from an EMBL/GenBank/DDBJ whole genome shotgun (WGS) entry which is preliminary data.</text>
</comment>
<dbReference type="InterPro" id="IPR001227">
    <property type="entry name" value="Ac_transferase_dom_sf"/>
</dbReference>
<dbReference type="Proteomes" id="UP000295444">
    <property type="component" value="Unassembled WGS sequence"/>
</dbReference>
<dbReference type="CDD" id="cd08956">
    <property type="entry name" value="KR_3_FAS_SDR_x"/>
    <property type="match status" value="1"/>
</dbReference>
<evidence type="ECO:0000256" key="6">
    <source>
        <dbReference type="SAM" id="Coils"/>
    </source>
</evidence>
<dbReference type="Gene3D" id="3.40.366.10">
    <property type="entry name" value="Malonyl-Coenzyme A Acyl Carrier Protein, domain 2"/>
    <property type="match status" value="1"/>
</dbReference>
<dbReference type="SUPFAM" id="SSF47336">
    <property type="entry name" value="ACP-like"/>
    <property type="match status" value="1"/>
</dbReference>
<dbReference type="InterPro" id="IPR036291">
    <property type="entry name" value="NAD(P)-bd_dom_sf"/>
</dbReference>
<evidence type="ECO:0000313" key="11">
    <source>
        <dbReference type="Proteomes" id="UP000295444"/>
    </source>
</evidence>
<gene>
    <name evidence="10" type="ORF">EV186_102320</name>
</gene>
<accession>A0A4R6SHW5</accession>
<dbReference type="Pfam" id="PF00109">
    <property type="entry name" value="ketoacyl-synt"/>
    <property type="match status" value="1"/>
</dbReference>
<dbReference type="InterPro" id="IPR014031">
    <property type="entry name" value="Ketoacyl_synth_C"/>
</dbReference>
<keyword evidence="4" id="KW-0012">Acyltransferase</keyword>
<dbReference type="SUPFAM" id="SSF52151">
    <property type="entry name" value="FabD/lysophospholipase-like"/>
    <property type="match status" value="1"/>
</dbReference>
<dbReference type="SMART" id="SM00827">
    <property type="entry name" value="PKS_AT"/>
    <property type="match status" value="1"/>
</dbReference>
<dbReference type="GO" id="GO:0031177">
    <property type="term" value="F:phosphopantetheine binding"/>
    <property type="evidence" value="ECO:0007669"/>
    <property type="project" value="InterPro"/>
</dbReference>
<dbReference type="FunFam" id="3.40.47.10:FF:000019">
    <property type="entry name" value="Polyketide synthase type I"/>
    <property type="match status" value="1"/>
</dbReference>
<dbReference type="InterPro" id="IPR020807">
    <property type="entry name" value="PKS_DH"/>
</dbReference>
<dbReference type="SMART" id="SM01294">
    <property type="entry name" value="PKS_PP_betabranch"/>
    <property type="match status" value="1"/>
</dbReference>
<dbReference type="CDD" id="cd00833">
    <property type="entry name" value="PKS"/>
    <property type="match status" value="1"/>
</dbReference>
<dbReference type="InterPro" id="IPR020806">
    <property type="entry name" value="PKS_PP-bd"/>
</dbReference>
<dbReference type="Gene3D" id="3.40.50.720">
    <property type="entry name" value="NAD(P)-binding Rossmann-like Domain"/>
    <property type="match status" value="1"/>
</dbReference>
<dbReference type="InterPro" id="IPR013968">
    <property type="entry name" value="PKS_KR"/>
</dbReference>
<feature type="active site" description="Proton acceptor; for dehydratase activity" evidence="5">
    <location>
        <position position="955"/>
    </location>
</feature>
<dbReference type="Gene3D" id="1.10.1200.10">
    <property type="entry name" value="ACP-like"/>
    <property type="match status" value="1"/>
</dbReference>
<dbReference type="Pfam" id="PF16197">
    <property type="entry name" value="KAsynt_C_assoc"/>
    <property type="match status" value="1"/>
</dbReference>
<dbReference type="SMART" id="SM00826">
    <property type="entry name" value="PKS_DH"/>
    <property type="match status" value="1"/>
</dbReference>
<dbReference type="Pfam" id="PF00550">
    <property type="entry name" value="PP-binding"/>
    <property type="match status" value="1"/>
</dbReference>
<evidence type="ECO:0000259" key="7">
    <source>
        <dbReference type="PROSITE" id="PS50075"/>
    </source>
</evidence>
<dbReference type="PROSITE" id="PS52004">
    <property type="entry name" value="KS3_2"/>
    <property type="match status" value="1"/>
</dbReference>
<dbReference type="SUPFAM" id="SSF53901">
    <property type="entry name" value="Thiolase-like"/>
    <property type="match status" value="1"/>
</dbReference>
<dbReference type="InterPro" id="IPR049552">
    <property type="entry name" value="PKS_DH_N"/>
</dbReference>
<feature type="domain" description="Ketosynthase family 3 (KS3)" evidence="8">
    <location>
        <begin position="33"/>
        <end position="460"/>
    </location>
</feature>
<feature type="region of interest" description="C-terminal hotdog fold" evidence="5">
    <location>
        <begin position="1058"/>
        <end position="1191"/>
    </location>
</feature>
<dbReference type="Gene3D" id="3.30.70.3290">
    <property type="match status" value="1"/>
</dbReference>
<dbReference type="PROSITE" id="PS52019">
    <property type="entry name" value="PKS_MFAS_DH"/>
    <property type="match status" value="1"/>
</dbReference>
<keyword evidence="2" id="KW-0597">Phosphoprotein</keyword>
<dbReference type="FunFam" id="3.40.366.10:FF:000002">
    <property type="entry name" value="Probable polyketide synthase 2"/>
    <property type="match status" value="1"/>
</dbReference>
<evidence type="ECO:0000256" key="5">
    <source>
        <dbReference type="PROSITE-ProRule" id="PRU01363"/>
    </source>
</evidence>
<dbReference type="InterPro" id="IPR014030">
    <property type="entry name" value="Ketoacyl_synth_N"/>
</dbReference>
<dbReference type="Pfam" id="PF00698">
    <property type="entry name" value="Acyl_transf_1"/>
    <property type="match status" value="1"/>
</dbReference>
<evidence type="ECO:0000259" key="8">
    <source>
        <dbReference type="PROSITE" id="PS52004"/>
    </source>
</evidence>
<dbReference type="InterPro" id="IPR049900">
    <property type="entry name" value="PKS_mFAS_DH"/>
</dbReference>
<dbReference type="InterPro" id="IPR020841">
    <property type="entry name" value="PKS_Beta-ketoAc_synthase_dom"/>
</dbReference>
<dbReference type="Pfam" id="PF21089">
    <property type="entry name" value="PKS_DH_N"/>
    <property type="match status" value="1"/>
</dbReference>
<dbReference type="InterPro" id="IPR032821">
    <property type="entry name" value="PKS_assoc"/>
</dbReference>
<evidence type="ECO:0000313" key="10">
    <source>
        <dbReference type="EMBL" id="TDQ00459.1"/>
    </source>
</evidence>
<keyword evidence="11" id="KW-1185">Reference proteome</keyword>
<dbReference type="InterPro" id="IPR057326">
    <property type="entry name" value="KR_dom"/>
</dbReference>
<dbReference type="InterPro" id="IPR050091">
    <property type="entry name" value="PKS_NRPS_Biosynth_Enz"/>
</dbReference>
<dbReference type="SMART" id="SM00825">
    <property type="entry name" value="PKS_KS"/>
    <property type="match status" value="1"/>
</dbReference>
<dbReference type="PROSITE" id="PS50075">
    <property type="entry name" value="CARRIER"/>
    <property type="match status" value="1"/>
</dbReference>
<dbReference type="Gene3D" id="3.10.129.110">
    <property type="entry name" value="Polyketide synthase dehydratase"/>
    <property type="match status" value="1"/>
</dbReference>
<dbReference type="EMBL" id="SNXZ01000002">
    <property type="protein sequence ID" value="TDQ00459.1"/>
    <property type="molecule type" value="Genomic_DNA"/>
</dbReference>
<dbReference type="Pfam" id="PF08659">
    <property type="entry name" value="KR"/>
    <property type="match status" value="1"/>
</dbReference>
<dbReference type="Pfam" id="PF14765">
    <property type="entry name" value="PS-DH"/>
    <property type="match status" value="1"/>
</dbReference>
<reference evidence="10 11" key="1">
    <citation type="submission" date="2019-03" db="EMBL/GenBank/DDBJ databases">
        <title>Genomic Encyclopedia of Type Strains, Phase IV (KMG-IV): sequencing the most valuable type-strain genomes for metagenomic binning, comparative biology and taxonomic classification.</title>
        <authorList>
            <person name="Goeker M."/>
        </authorList>
    </citation>
    <scope>NUCLEOTIDE SEQUENCE [LARGE SCALE GENOMIC DNA]</scope>
    <source>
        <strain evidence="10 11">DSM 45361</strain>
    </source>
</reference>
<dbReference type="InterPro" id="IPR042104">
    <property type="entry name" value="PKS_dehydratase_sf"/>
</dbReference>
<feature type="domain" description="PKS/mFAS DH" evidence="9">
    <location>
        <begin position="924"/>
        <end position="1191"/>
    </location>
</feature>
<dbReference type="GO" id="GO:0004312">
    <property type="term" value="F:fatty acid synthase activity"/>
    <property type="evidence" value="ECO:0007669"/>
    <property type="project" value="TreeGrafter"/>
</dbReference>
<dbReference type="InterPro" id="IPR014043">
    <property type="entry name" value="Acyl_transferase_dom"/>
</dbReference>
<dbReference type="OrthoDB" id="9778690at2"/>
<protein>
    <submittedName>
        <fullName evidence="10">Acyl transferase domain-containing protein</fullName>
    </submittedName>
</protein>
<dbReference type="SUPFAM" id="SSF51735">
    <property type="entry name" value="NAD(P)-binding Rossmann-fold domains"/>
    <property type="match status" value="2"/>
</dbReference>
<dbReference type="InterPro" id="IPR016036">
    <property type="entry name" value="Malonyl_transacylase_ACP-bd"/>
</dbReference>
<sequence>MATEEELRSYLKRATQELAAVRNRLAEAESARHEPIAVVGMGCRFPGGVRTPEQLWDLVAGGVDAIGDFPADRGWDLDELYDPDPEAAGHAYVRQSGFLYEAGDFDADFFGMSPGAALTADPQHRLFLETVWEALERAGIDPAGLRGSRTGVFAGSIYDFYATRFIGAVPAEVEANLMTSSAASVLSGRVAYTFGFEGPAVSLDTACSSSLVALHLAANALRRGECSLALAGGVNVMATPDAFVEFCRQRASSPDGRCRAFSADAAGAAWSEGVGVLVLERLSDAVRNGHQVLAVVRGSAVNQDGRSNGMAAPSGPAQEKVIWQALADARLDARDVHAVEAHGTGTPLGDPIEAGALAATYGRGRTGDGEPLWIGSAKSNFGHTQAAAGVAGLIKMIMAMRHGELPPSLHVGDRPSTHIDWDAGIRVVTERMAWPAEGTRRCGVSSFGISGTNAHVILEHAPEPVEQAPEPVAADPLVWVVSARTEASLRLQAARLREFAASAPPAELTDAGRVLATRTPMEHRAVVHAQDRTELLAALAALADGEPHQALLTGVAGPGVRPVFVFPGQGTQWAGMATKLLDTNEAFAQELRLCDAAIAPHTGWSVIAVLRGEDGAPALESSAVIQPALFAVMVSLARLWRSVGVEPSAVIGHSQGEIAAAYVAGALSLADAARIVALRSKALERIRGTGGMAAVALAPAEAEQLLAPWADRLWVAVHSGPASCVLAGDVDALDELVDANADGPVKVRRIKVDYASHTPHIDALRDELADVLGGVEPRDCDVEFCSSLHAEFIPTGKLNSGYWYDNLRNPVRFEQAIGRFAGSGTPLFLEVSPHSVLRGDIEDILAAAELSGRTTTTLRREHGDWRQFVQAAAQAYVLGAPVAWTTVLGPAARPDLAVPTYAFDRKRHWLDWNRRRAAGGTDLHPLMTSVHDLADGGFLLAGSLSPQTTPWLADHTVNDVVLFPGAGLVELALEAASIADCRQVQELTLQNPLVLTESAATEVQITVAAPDEDQHRAIAVYARQGSDEWSCCCSGTIGPDVDAGERSAWAVQWPPTGAEAVDVPRRYDELAERGYGYGPLFQGVTKAWKRGDEVFAELAAPEGLDVARFGIHPALFDAALQPAVLADDGDGLRLPFIFRGARLHATGATALRVRLVVSGDDVGIEAADASGSPVVAIDSLRVRELAADALSAGTAGLTAQDLVWTPVALDDGGADARWACLGAPVADLPCYAGVDTLAAAVVAGAPAPDFVVVATEAPADGLPAAVHGVANRTLTTLQDWLGRLDDAAFRDTRLVFLTSGAVGPDAGAEPAAMTGAAVWGLVRVAQAEQPGAFLVADVPSGFADWRLLAAGFASDEPQLVVRTDDTGTSVSAPRLTTRKLGAATPEPIPGTVLVTGGTGGLGALVARRLVTGHGVRSLVLVSRRGPAAEGAAELVAELEELGASVRVAACDVSNKDALAEVLAGIPADQPLAGVVHSAGVLDDATVPALTTQSLDRVLAPKVDAAWHLHELTADLPLSMFVLFSSLAGVLGNAGQGNYAAANVALDALAAHRRHAGLPAVSIAWGLWANETGMTGALTDAELARLARTGVVPLTVAQGLALFDDALTAPHPLTVAATWNAAGLRASAESGLLPVALRGLVRKTRRTAAAGQSGAAGKLLERLAAMSVAEAQDALVDLVRTHIATVLATAVDGVPADAAFTELGFDSMRAVELRNRLSGATGLRLPATLAFDHPTAQKMGEYLHSALSPAPESPDDTLRVVLDKVAEALPEHDDSVRIKVLAILRSTLARLDAGTKQAGEEIQVGSASDDEIFAFIDTQL</sequence>
<dbReference type="InterPro" id="IPR036736">
    <property type="entry name" value="ACP-like_sf"/>
</dbReference>
<feature type="domain" description="Carrier" evidence="7">
    <location>
        <begin position="1669"/>
        <end position="1746"/>
    </location>
</feature>
<evidence type="ECO:0000256" key="3">
    <source>
        <dbReference type="ARBA" id="ARBA00022679"/>
    </source>
</evidence>
<dbReference type="InterPro" id="IPR036299">
    <property type="entry name" value="Polyketide_synth_docking_sf"/>
</dbReference>
<dbReference type="InterPro" id="IPR049551">
    <property type="entry name" value="PKS_DH_C"/>
</dbReference>
<dbReference type="PANTHER" id="PTHR43775:SF51">
    <property type="entry name" value="INACTIVE PHENOLPHTHIOCEROL SYNTHESIS POLYKETIDE SYNTHASE TYPE I PKS1-RELATED"/>
    <property type="match status" value="1"/>
</dbReference>
<feature type="active site" description="Proton donor; for dehydratase activity" evidence="5">
    <location>
        <position position="1117"/>
    </location>
</feature>
<dbReference type="SUPFAM" id="SSF55048">
    <property type="entry name" value="Probable ACP-binding domain of malonyl-CoA ACP transacylase"/>
    <property type="match status" value="1"/>
</dbReference>
<dbReference type="PROSITE" id="PS00606">
    <property type="entry name" value="KS3_1"/>
    <property type="match status" value="1"/>
</dbReference>
<organism evidence="10 11">
    <name type="scientific">Labedaea rhizosphaerae</name>
    <dbReference type="NCBI Taxonomy" id="598644"/>
    <lineage>
        <taxon>Bacteria</taxon>
        <taxon>Bacillati</taxon>
        <taxon>Actinomycetota</taxon>
        <taxon>Actinomycetes</taxon>
        <taxon>Pseudonocardiales</taxon>
        <taxon>Pseudonocardiaceae</taxon>
        <taxon>Labedaea</taxon>
    </lineage>
</organism>
<evidence type="ECO:0000256" key="2">
    <source>
        <dbReference type="ARBA" id="ARBA00022553"/>
    </source>
</evidence>
<dbReference type="InterPro" id="IPR018201">
    <property type="entry name" value="Ketoacyl_synth_AS"/>
</dbReference>
<dbReference type="Pfam" id="PF02801">
    <property type="entry name" value="Ketoacyl-synt_C"/>
    <property type="match status" value="1"/>
</dbReference>
<keyword evidence="1" id="KW-0596">Phosphopantetheine</keyword>
<dbReference type="InterPro" id="IPR016039">
    <property type="entry name" value="Thiolase-like"/>
</dbReference>
<dbReference type="InterPro" id="IPR006162">
    <property type="entry name" value="Ppantetheine_attach_site"/>
</dbReference>
<dbReference type="SUPFAM" id="SSF101173">
    <property type="entry name" value="Docking domain B of the erythromycin polyketide synthase (DEBS)"/>
    <property type="match status" value="1"/>
</dbReference>
<dbReference type="GO" id="GO:0004315">
    <property type="term" value="F:3-oxoacyl-[acyl-carrier-protein] synthase activity"/>
    <property type="evidence" value="ECO:0007669"/>
    <property type="project" value="InterPro"/>
</dbReference>
<feature type="coiled-coil region" evidence="6">
    <location>
        <begin position="4"/>
        <end position="31"/>
    </location>
</feature>